<dbReference type="PROSITE" id="PS51257">
    <property type="entry name" value="PROKAR_LIPOPROTEIN"/>
    <property type="match status" value="1"/>
</dbReference>
<dbReference type="KEGG" id="pchi:PC41400_28310"/>
<evidence type="ECO:0008006" key="6">
    <source>
        <dbReference type="Google" id="ProtNLM"/>
    </source>
</evidence>
<evidence type="ECO:0000313" key="5">
    <source>
        <dbReference type="Proteomes" id="UP001527202"/>
    </source>
</evidence>
<dbReference type="EMBL" id="CP026520">
    <property type="protein sequence ID" value="QAV21361.1"/>
    <property type="molecule type" value="Genomic_DNA"/>
</dbReference>
<evidence type="ECO:0000313" key="4">
    <source>
        <dbReference type="Proteomes" id="UP000288943"/>
    </source>
</evidence>
<name>A0A410X437_9BACL</name>
<dbReference type="Proteomes" id="UP001527202">
    <property type="component" value="Unassembled WGS sequence"/>
</dbReference>
<sequence length="224" mass="24990">MKKIMRRFIPALSAAGFIIVTVSGCSNTYPKETSYGHPKQRIEGQGQSRAYQTQQQVSAVSHNNTFFAYDHELSTQVAAMHGVMGAIVMRTDRNAYAAVMVDNSASGTKAGRSETKTHGPGDKKNQIPQPYYENLYTNELASDFIGYVTVQDHKNLSHTFKQEIALKIRQLDPTVHDVYISANREFINQLNHYKLDALSGASLKPYVNEFNQGATRIFGTKPQP</sequence>
<keyword evidence="5" id="KW-1185">Reference proteome</keyword>
<feature type="region of interest" description="Disordered" evidence="1">
    <location>
        <begin position="107"/>
        <end position="127"/>
    </location>
</feature>
<reference evidence="2 5" key="2">
    <citation type="submission" date="2022-05" db="EMBL/GenBank/DDBJ databases">
        <title>Genome Sequencing of Bee-Associated Microbes.</title>
        <authorList>
            <person name="Dunlap C."/>
        </authorList>
    </citation>
    <scope>NUCLEOTIDE SEQUENCE [LARGE SCALE GENOMIC DNA]</scope>
    <source>
        <strain evidence="2 5">NRRL B-23120</strain>
    </source>
</reference>
<dbReference type="GeneID" id="95378697"/>
<dbReference type="AlphaFoldDB" id="A0A410X437"/>
<evidence type="ECO:0000313" key="2">
    <source>
        <dbReference type="EMBL" id="MCY9599861.1"/>
    </source>
</evidence>
<feature type="compositionally biased region" description="Basic and acidic residues" evidence="1">
    <location>
        <begin position="111"/>
        <end position="125"/>
    </location>
</feature>
<gene>
    <name evidence="2" type="ORF">M5X16_29355</name>
    <name evidence="3" type="ORF">PC41400_28310</name>
</gene>
<dbReference type="Proteomes" id="UP000288943">
    <property type="component" value="Chromosome"/>
</dbReference>
<accession>A0A410X437</accession>
<protein>
    <recommendedName>
        <fullName evidence="6">Sporulation protein</fullName>
    </recommendedName>
</protein>
<dbReference type="EMBL" id="JAMDMJ010000058">
    <property type="protein sequence ID" value="MCY9599861.1"/>
    <property type="molecule type" value="Genomic_DNA"/>
</dbReference>
<reference evidence="3 4" key="1">
    <citation type="submission" date="2018-01" db="EMBL/GenBank/DDBJ databases">
        <title>The whole genome sequencing and assembly of Paenibacillus chitinolyticus KCCM 41400 strain.</title>
        <authorList>
            <person name="Kim J.-Y."/>
            <person name="Park M.-K."/>
            <person name="Lee Y.-J."/>
            <person name="Yi H."/>
            <person name="Bahn Y.-S."/>
            <person name="Kim J.F."/>
            <person name="Lee D.-W."/>
        </authorList>
    </citation>
    <scope>NUCLEOTIDE SEQUENCE [LARGE SCALE GENOMIC DNA]</scope>
    <source>
        <strain evidence="3 4">KCCM 41400</strain>
    </source>
</reference>
<evidence type="ECO:0000256" key="1">
    <source>
        <dbReference type="SAM" id="MobiDB-lite"/>
    </source>
</evidence>
<organism evidence="3 4">
    <name type="scientific">Paenibacillus chitinolyticus</name>
    <dbReference type="NCBI Taxonomy" id="79263"/>
    <lineage>
        <taxon>Bacteria</taxon>
        <taxon>Bacillati</taxon>
        <taxon>Bacillota</taxon>
        <taxon>Bacilli</taxon>
        <taxon>Bacillales</taxon>
        <taxon>Paenibacillaceae</taxon>
        <taxon>Paenibacillus</taxon>
    </lineage>
</organism>
<dbReference type="OrthoDB" id="2653555at2"/>
<proteinExistence type="predicted"/>
<dbReference type="RefSeq" id="WP_042235112.1">
    <property type="nucleotide sequence ID" value="NZ_CP026520.1"/>
</dbReference>
<evidence type="ECO:0000313" key="3">
    <source>
        <dbReference type="EMBL" id="QAV21361.1"/>
    </source>
</evidence>